<dbReference type="Gene3D" id="3.30.200.20">
    <property type="entry name" value="Phosphorylase Kinase, domain 1"/>
    <property type="match status" value="1"/>
</dbReference>
<reference evidence="12 13" key="1">
    <citation type="journal article" date="2019" name="Int. J. Syst. Evol. Microbiol.">
        <title>The Global Catalogue of Microorganisms (GCM) 10K type strain sequencing project: providing services to taxonomists for standard genome sequencing and annotation.</title>
        <authorList>
            <consortium name="The Broad Institute Genomics Platform"/>
            <consortium name="The Broad Institute Genome Sequencing Center for Infectious Disease"/>
            <person name="Wu L."/>
            <person name="Ma J."/>
        </authorList>
    </citation>
    <scope>NUCLEOTIDE SEQUENCE [LARGE SCALE GENOMIC DNA]</scope>
    <source>
        <strain evidence="12 13">JCM 10696</strain>
    </source>
</reference>
<dbReference type="EC" id="2.7.11.1" evidence="1"/>
<name>A0ABN1Q5K5_9ACTN</name>
<dbReference type="SMART" id="SM00560">
    <property type="entry name" value="LamGL"/>
    <property type="match status" value="1"/>
</dbReference>
<evidence type="ECO:0000256" key="1">
    <source>
        <dbReference type="ARBA" id="ARBA00012513"/>
    </source>
</evidence>
<evidence type="ECO:0000256" key="10">
    <source>
        <dbReference type="SAM" id="MobiDB-lite"/>
    </source>
</evidence>
<keyword evidence="2" id="KW-0723">Serine/threonine-protein kinase</keyword>
<dbReference type="RefSeq" id="WP_344236213.1">
    <property type="nucleotide sequence ID" value="NZ_BAAAHH010000001.1"/>
</dbReference>
<dbReference type="SUPFAM" id="SSF49899">
    <property type="entry name" value="Concanavalin A-like lectins/glucanases"/>
    <property type="match status" value="1"/>
</dbReference>
<dbReference type="CDD" id="cd14014">
    <property type="entry name" value="STKc_PknB_like"/>
    <property type="match status" value="1"/>
</dbReference>
<evidence type="ECO:0000313" key="13">
    <source>
        <dbReference type="Proteomes" id="UP001500665"/>
    </source>
</evidence>
<accession>A0ABN1Q5K5</accession>
<evidence type="ECO:0000256" key="5">
    <source>
        <dbReference type="ARBA" id="ARBA00022741"/>
    </source>
</evidence>
<evidence type="ECO:0000256" key="3">
    <source>
        <dbReference type="ARBA" id="ARBA00022679"/>
    </source>
</evidence>
<dbReference type="PANTHER" id="PTHR43289">
    <property type="entry name" value="MITOGEN-ACTIVATED PROTEIN KINASE KINASE KINASE 20-RELATED"/>
    <property type="match status" value="1"/>
</dbReference>
<evidence type="ECO:0000256" key="7">
    <source>
        <dbReference type="ARBA" id="ARBA00022840"/>
    </source>
</evidence>
<dbReference type="InterPro" id="IPR011009">
    <property type="entry name" value="Kinase-like_dom_sf"/>
</dbReference>
<evidence type="ECO:0000256" key="9">
    <source>
        <dbReference type="PROSITE-ProRule" id="PRU10141"/>
    </source>
</evidence>
<dbReference type="Gene3D" id="1.10.510.10">
    <property type="entry name" value="Transferase(Phosphotransferase) domain 1"/>
    <property type="match status" value="1"/>
</dbReference>
<dbReference type="PANTHER" id="PTHR43289:SF6">
    <property type="entry name" value="SERINE_THREONINE-PROTEIN KINASE NEKL-3"/>
    <property type="match status" value="1"/>
</dbReference>
<evidence type="ECO:0000256" key="6">
    <source>
        <dbReference type="ARBA" id="ARBA00022777"/>
    </source>
</evidence>
<keyword evidence="5 9" id="KW-0547">Nucleotide-binding</keyword>
<keyword evidence="6" id="KW-0418">Kinase</keyword>
<dbReference type="Gene3D" id="2.60.120.200">
    <property type="match status" value="1"/>
</dbReference>
<keyword evidence="7 9" id="KW-0067">ATP-binding</keyword>
<feature type="compositionally biased region" description="Low complexity" evidence="10">
    <location>
        <begin position="317"/>
        <end position="334"/>
    </location>
</feature>
<keyword evidence="4" id="KW-0732">Signal</keyword>
<protein>
    <recommendedName>
        <fullName evidence="1">non-specific serine/threonine protein kinase</fullName>
        <ecNumber evidence="1">2.7.11.1</ecNumber>
    </recommendedName>
</protein>
<dbReference type="Pfam" id="PF13385">
    <property type="entry name" value="Laminin_G_3"/>
    <property type="match status" value="1"/>
</dbReference>
<dbReference type="InterPro" id="IPR000719">
    <property type="entry name" value="Prot_kinase_dom"/>
</dbReference>
<proteinExistence type="predicted"/>
<evidence type="ECO:0000256" key="4">
    <source>
        <dbReference type="ARBA" id="ARBA00022729"/>
    </source>
</evidence>
<evidence type="ECO:0000256" key="8">
    <source>
        <dbReference type="ARBA" id="ARBA00023157"/>
    </source>
</evidence>
<dbReference type="SMART" id="SM00220">
    <property type="entry name" value="S_TKc"/>
    <property type="match status" value="1"/>
</dbReference>
<dbReference type="EMBL" id="BAAAHH010000001">
    <property type="protein sequence ID" value="GAA0937932.1"/>
    <property type="molecule type" value="Genomic_DNA"/>
</dbReference>
<evidence type="ECO:0000259" key="11">
    <source>
        <dbReference type="PROSITE" id="PS50011"/>
    </source>
</evidence>
<dbReference type="PROSITE" id="PS00108">
    <property type="entry name" value="PROTEIN_KINASE_ST"/>
    <property type="match status" value="1"/>
</dbReference>
<dbReference type="InterPro" id="IPR006558">
    <property type="entry name" value="LamG-like"/>
</dbReference>
<sequence length="548" mass="57292">MGVAVGRVLNDRYRLDSVLGRGGMGAVWLGRDVLLNRLVAVKTLHGETTPRAADRFLREARTLAALRSPGVVRVLDFGTAADGTVFMVMEHVEGLSLAGRLTAGPLSESETLALVASAARALGAVHAAGIVHRDVKPANIMLDPDGTVTLVDFGIAVPPDEPRITQSGVLVGTPSYLAPEQADGGPVTPATDLYALGVVAYECLTGRPPFTGPTPMAVVSEHLTKEPPPLPPAFSPAAAALVGRALAKNPADRWPDAAAMARAADQGAAATLSAQPTPSKPAGRRRLTLIAGITTLAAAAAVTVWALPEDAPASRRPQAALKPAPASAPATPAASTPPPVSGPAAWWQFDTDDALAPELTGNAKLEAHAERDGVLALDGLSGRATVEVPALDPAKAFTVAVWVRFSGYGNTEERDITVASIPGKNSSAFFLQYKSTWGADGWHFVMPRADSLEPPVDTASSAIAPKPGRWYFVAGVHDPAAERISLYIDGERRSSARHAATWKSTKPLHLGVHLWARLEGGHWPGALDKAAVYPRALTPAEIRSLASW</sequence>
<dbReference type="Proteomes" id="UP001500665">
    <property type="component" value="Unassembled WGS sequence"/>
</dbReference>
<dbReference type="SUPFAM" id="SSF56112">
    <property type="entry name" value="Protein kinase-like (PK-like)"/>
    <property type="match status" value="1"/>
</dbReference>
<organism evidence="12 13">
    <name type="scientific">Actinocorallia libanotica</name>
    <dbReference type="NCBI Taxonomy" id="46162"/>
    <lineage>
        <taxon>Bacteria</taxon>
        <taxon>Bacillati</taxon>
        <taxon>Actinomycetota</taxon>
        <taxon>Actinomycetes</taxon>
        <taxon>Streptosporangiales</taxon>
        <taxon>Thermomonosporaceae</taxon>
        <taxon>Actinocorallia</taxon>
    </lineage>
</organism>
<dbReference type="InterPro" id="IPR017441">
    <property type="entry name" value="Protein_kinase_ATP_BS"/>
</dbReference>
<keyword evidence="8" id="KW-1015">Disulfide bond</keyword>
<evidence type="ECO:0000256" key="2">
    <source>
        <dbReference type="ARBA" id="ARBA00022527"/>
    </source>
</evidence>
<comment type="caution">
    <text evidence="12">The sequence shown here is derived from an EMBL/GenBank/DDBJ whole genome shotgun (WGS) entry which is preliminary data.</text>
</comment>
<feature type="binding site" evidence="9">
    <location>
        <position position="42"/>
    </location>
    <ligand>
        <name>ATP</name>
        <dbReference type="ChEBI" id="CHEBI:30616"/>
    </ligand>
</feature>
<dbReference type="PROSITE" id="PS50011">
    <property type="entry name" value="PROTEIN_KINASE_DOM"/>
    <property type="match status" value="1"/>
</dbReference>
<keyword evidence="13" id="KW-1185">Reference proteome</keyword>
<keyword evidence="3" id="KW-0808">Transferase</keyword>
<dbReference type="Pfam" id="PF00069">
    <property type="entry name" value="Pkinase"/>
    <property type="match status" value="1"/>
</dbReference>
<dbReference type="InterPro" id="IPR013320">
    <property type="entry name" value="ConA-like_dom_sf"/>
</dbReference>
<dbReference type="InterPro" id="IPR008271">
    <property type="entry name" value="Ser/Thr_kinase_AS"/>
</dbReference>
<dbReference type="PROSITE" id="PS00107">
    <property type="entry name" value="PROTEIN_KINASE_ATP"/>
    <property type="match status" value="1"/>
</dbReference>
<gene>
    <name evidence="12" type="ORF">GCM10009550_05130</name>
</gene>
<evidence type="ECO:0000313" key="12">
    <source>
        <dbReference type="EMBL" id="GAA0937932.1"/>
    </source>
</evidence>
<feature type="region of interest" description="Disordered" evidence="10">
    <location>
        <begin position="315"/>
        <end position="343"/>
    </location>
</feature>
<feature type="domain" description="Protein kinase" evidence="11">
    <location>
        <begin position="13"/>
        <end position="272"/>
    </location>
</feature>